<evidence type="ECO:0000313" key="2">
    <source>
        <dbReference type="EMBL" id="TEB32415.1"/>
    </source>
</evidence>
<sequence length="201" mass="22376">MPSLQGADPRNHTLPVLEYLTLDDFVFAVLPRWHCAFECETDAIPFKSASEILHMAETFYEGLQFLHENRISHGDISEGNIMTNVLLGRANYGVPDMRDSGLSMDFLKAPATPSKDDVRCLTNVLQRWVRVLESNIPELGVFFDEILTSDDNHLPSAQDCLCTLRQIRSGLTPSELAQPPKFVFWCGGGSGSDIKPADGDY</sequence>
<reference evidence="2 3" key="1">
    <citation type="journal article" date="2019" name="Nat. Ecol. Evol.">
        <title>Megaphylogeny resolves global patterns of mushroom evolution.</title>
        <authorList>
            <person name="Varga T."/>
            <person name="Krizsan K."/>
            <person name="Foldi C."/>
            <person name="Dima B."/>
            <person name="Sanchez-Garcia M."/>
            <person name="Sanchez-Ramirez S."/>
            <person name="Szollosi G.J."/>
            <person name="Szarkandi J.G."/>
            <person name="Papp V."/>
            <person name="Albert L."/>
            <person name="Andreopoulos W."/>
            <person name="Angelini C."/>
            <person name="Antonin V."/>
            <person name="Barry K.W."/>
            <person name="Bougher N.L."/>
            <person name="Buchanan P."/>
            <person name="Buyck B."/>
            <person name="Bense V."/>
            <person name="Catcheside P."/>
            <person name="Chovatia M."/>
            <person name="Cooper J."/>
            <person name="Damon W."/>
            <person name="Desjardin D."/>
            <person name="Finy P."/>
            <person name="Geml J."/>
            <person name="Haridas S."/>
            <person name="Hughes K."/>
            <person name="Justo A."/>
            <person name="Karasinski D."/>
            <person name="Kautmanova I."/>
            <person name="Kiss B."/>
            <person name="Kocsube S."/>
            <person name="Kotiranta H."/>
            <person name="LaButti K.M."/>
            <person name="Lechner B.E."/>
            <person name="Liimatainen K."/>
            <person name="Lipzen A."/>
            <person name="Lukacs Z."/>
            <person name="Mihaltcheva S."/>
            <person name="Morgado L.N."/>
            <person name="Niskanen T."/>
            <person name="Noordeloos M.E."/>
            <person name="Ohm R.A."/>
            <person name="Ortiz-Santana B."/>
            <person name="Ovrebo C."/>
            <person name="Racz N."/>
            <person name="Riley R."/>
            <person name="Savchenko A."/>
            <person name="Shiryaev A."/>
            <person name="Soop K."/>
            <person name="Spirin V."/>
            <person name="Szebenyi C."/>
            <person name="Tomsovsky M."/>
            <person name="Tulloss R.E."/>
            <person name="Uehling J."/>
            <person name="Grigoriev I.V."/>
            <person name="Vagvolgyi C."/>
            <person name="Papp T."/>
            <person name="Martin F.M."/>
            <person name="Miettinen O."/>
            <person name="Hibbett D.S."/>
            <person name="Nagy L.G."/>
        </authorList>
    </citation>
    <scope>NUCLEOTIDE SEQUENCE [LARGE SCALE GENOMIC DNA]</scope>
    <source>
        <strain evidence="2 3">FP101781</strain>
    </source>
</reference>
<dbReference type="PROSITE" id="PS50011">
    <property type="entry name" value="PROTEIN_KINASE_DOM"/>
    <property type="match status" value="1"/>
</dbReference>
<evidence type="ECO:0000313" key="3">
    <source>
        <dbReference type="Proteomes" id="UP000298030"/>
    </source>
</evidence>
<dbReference type="InterPro" id="IPR011009">
    <property type="entry name" value="Kinase-like_dom_sf"/>
</dbReference>
<dbReference type="GO" id="GO:0005524">
    <property type="term" value="F:ATP binding"/>
    <property type="evidence" value="ECO:0007669"/>
    <property type="project" value="InterPro"/>
</dbReference>
<organism evidence="2 3">
    <name type="scientific">Coprinellus micaceus</name>
    <name type="common">Glistening ink-cap mushroom</name>
    <name type="synonym">Coprinus micaceus</name>
    <dbReference type="NCBI Taxonomy" id="71717"/>
    <lineage>
        <taxon>Eukaryota</taxon>
        <taxon>Fungi</taxon>
        <taxon>Dikarya</taxon>
        <taxon>Basidiomycota</taxon>
        <taxon>Agaricomycotina</taxon>
        <taxon>Agaricomycetes</taxon>
        <taxon>Agaricomycetidae</taxon>
        <taxon>Agaricales</taxon>
        <taxon>Agaricineae</taxon>
        <taxon>Psathyrellaceae</taxon>
        <taxon>Coprinellus</taxon>
    </lineage>
</organism>
<dbReference type="Proteomes" id="UP000298030">
    <property type="component" value="Unassembled WGS sequence"/>
</dbReference>
<comment type="caution">
    <text evidence="2">The sequence shown here is derived from an EMBL/GenBank/DDBJ whole genome shotgun (WGS) entry which is preliminary data.</text>
</comment>
<dbReference type="OrthoDB" id="3224178at2759"/>
<evidence type="ECO:0000259" key="1">
    <source>
        <dbReference type="PROSITE" id="PS50011"/>
    </source>
</evidence>
<keyword evidence="3" id="KW-1185">Reference proteome</keyword>
<name>A0A4Y7TE19_COPMI</name>
<proteinExistence type="predicted"/>
<dbReference type="Gene3D" id="1.10.510.10">
    <property type="entry name" value="Transferase(Phosphotransferase) domain 1"/>
    <property type="match status" value="1"/>
</dbReference>
<dbReference type="InterPro" id="IPR000719">
    <property type="entry name" value="Prot_kinase_dom"/>
</dbReference>
<protein>
    <recommendedName>
        <fullName evidence="1">Protein kinase domain-containing protein</fullName>
    </recommendedName>
</protein>
<feature type="domain" description="Protein kinase" evidence="1">
    <location>
        <begin position="1"/>
        <end position="201"/>
    </location>
</feature>
<dbReference type="AlphaFoldDB" id="A0A4Y7TE19"/>
<dbReference type="SUPFAM" id="SSF56112">
    <property type="entry name" value="Protein kinase-like (PK-like)"/>
    <property type="match status" value="1"/>
</dbReference>
<dbReference type="EMBL" id="QPFP01000015">
    <property type="protein sequence ID" value="TEB32415.1"/>
    <property type="molecule type" value="Genomic_DNA"/>
</dbReference>
<gene>
    <name evidence="2" type="ORF">FA13DRAFT_1790728</name>
</gene>
<dbReference type="GO" id="GO:0004672">
    <property type="term" value="F:protein kinase activity"/>
    <property type="evidence" value="ECO:0007669"/>
    <property type="project" value="InterPro"/>
</dbReference>
<accession>A0A4Y7TE19</accession>